<keyword evidence="3" id="KW-0809">Transit peptide</keyword>
<organism evidence="4 5">
    <name type="scientific">Hibiscus sabdariffa</name>
    <name type="common">roselle</name>
    <dbReference type="NCBI Taxonomy" id="183260"/>
    <lineage>
        <taxon>Eukaryota</taxon>
        <taxon>Viridiplantae</taxon>
        <taxon>Streptophyta</taxon>
        <taxon>Embryophyta</taxon>
        <taxon>Tracheophyta</taxon>
        <taxon>Spermatophyta</taxon>
        <taxon>Magnoliopsida</taxon>
        <taxon>eudicotyledons</taxon>
        <taxon>Gunneridae</taxon>
        <taxon>Pentapetalae</taxon>
        <taxon>rosids</taxon>
        <taxon>malvids</taxon>
        <taxon>Malvales</taxon>
        <taxon>Malvaceae</taxon>
        <taxon>Malvoideae</taxon>
        <taxon>Hibiscus</taxon>
    </lineage>
</organism>
<name>A0ABR2PUG7_9ROSI</name>
<proteinExistence type="inferred from homology"/>
<gene>
    <name evidence="4" type="ORF">V6N11_044804</name>
</gene>
<dbReference type="Pfam" id="PF02536">
    <property type="entry name" value="mTERF"/>
    <property type="match status" value="2"/>
</dbReference>
<dbReference type="EMBL" id="JBBPBN010000051">
    <property type="protein sequence ID" value="KAK8991907.1"/>
    <property type="molecule type" value="Genomic_DNA"/>
</dbReference>
<dbReference type="InterPro" id="IPR003690">
    <property type="entry name" value="MTERF"/>
</dbReference>
<comment type="similarity">
    <text evidence="1">Belongs to the mTERF family.</text>
</comment>
<accession>A0ABR2PUG7</accession>
<keyword evidence="2" id="KW-0806">Transcription termination</keyword>
<dbReference type="SMART" id="SM00733">
    <property type="entry name" value="Mterf"/>
    <property type="match status" value="5"/>
</dbReference>
<dbReference type="Gene3D" id="1.25.70.10">
    <property type="entry name" value="Transcription termination factor 3, mitochondrial"/>
    <property type="match status" value="1"/>
</dbReference>
<sequence length="427" mass="48454">MAKAPLRNLLSLIHKRFLQTNPTLSPIPKPRPLNPKRLKIPQNAALESVPFFNFLKSYGFSDTQIAEVVKQRPQFVHSRFNKSLKPKLEFFIEKGFEGKLLPQFVALNPLILSRSLESQIKPSLEFLSQFLKVDELLLAIKRSSSWLLTFNLNSVIRPNIELLMNEGVSADRISKLLVFQPRVILQSHAWFTPLKRLKKPVSIRCNLGLYMLLGLFVLKDPLCLACSERKLKYLMDFYVNTMKLDAKTIISYPKLILHSTDRRILARYEALKVLESMKLIREDKKIVWVLTLSEKKFMEGYITKNKDKVPGLWDMHQQATHFTGFPGECRILNVCPIKGRGPILLGFREGGKNEAIDPESSNFGSVVRGCVDPFYWVSGDGSRARWERGLPHLPVPGSWGSHSGISEPGFVPGTCGLWAHHASAAPL</sequence>
<comment type="caution">
    <text evidence="4">The sequence shown here is derived from an EMBL/GenBank/DDBJ whole genome shotgun (WGS) entry which is preliminary data.</text>
</comment>
<dbReference type="PANTHER" id="PTHR13068:SF31">
    <property type="entry name" value="TRANSCRIPTION TERMINATION FACTOR MTERF2, CHLOROPLASTIC-LIKE"/>
    <property type="match status" value="1"/>
</dbReference>
<dbReference type="Proteomes" id="UP001396334">
    <property type="component" value="Unassembled WGS sequence"/>
</dbReference>
<dbReference type="PANTHER" id="PTHR13068">
    <property type="entry name" value="CGI-12 PROTEIN-RELATED"/>
    <property type="match status" value="1"/>
</dbReference>
<evidence type="ECO:0000313" key="4">
    <source>
        <dbReference type="EMBL" id="KAK8991907.1"/>
    </source>
</evidence>
<reference evidence="4 5" key="1">
    <citation type="journal article" date="2024" name="G3 (Bethesda)">
        <title>Genome assembly of Hibiscus sabdariffa L. provides insights into metabolisms of medicinal natural products.</title>
        <authorList>
            <person name="Kim T."/>
        </authorList>
    </citation>
    <scope>NUCLEOTIDE SEQUENCE [LARGE SCALE GENOMIC DNA]</scope>
    <source>
        <strain evidence="4">TK-2024</strain>
        <tissue evidence="4">Old leaves</tissue>
    </source>
</reference>
<evidence type="ECO:0000256" key="3">
    <source>
        <dbReference type="ARBA" id="ARBA00022946"/>
    </source>
</evidence>
<dbReference type="InterPro" id="IPR038538">
    <property type="entry name" value="MTERF_sf"/>
</dbReference>
<evidence type="ECO:0000256" key="2">
    <source>
        <dbReference type="ARBA" id="ARBA00022472"/>
    </source>
</evidence>
<protein>
    <submittedName>
        <fullName evidence="4">Uncharacterized protein</fullName>
    </submittedName>
</protein>
<evidence type="ECO:0000256" key="1">
    <source>
        <dbReference type="ARBA" id="ARBA00007692"/>
    </source>
</evidence>
<evidence type="ECO:0000313" key="5">
    <source>
        <dbReference type="Proteomes" id="UP001396334"/>
    </source>
</evidence>
<keyword evidence="5" id="KW-1185">Reference proteome</keyword>
<keyword evidence="2" id="KW-0805">Transcription regulation</keyword>
<keyword evidence="2" id="KW-0804">Transcription</keyword>